<sequence>MRQPIACTICNTRDRRVVFLPCGHFLTCEVCGQDSITCQSCGLRVDSRVMVNQ</sequence>
<dbReference type="EMBL" id="JAIWYP010000008">
    <property type="protein sequence ID" value="KAH3784165.1"/>
    <property type="molecule type" value="Genomic_DNA"/>
</dbReference>
<accession>A0A9D4EQ04</accession>
<protein>
    <recommendedName>
        <fullName evidence="3">RING-type domain-containing protein</fullName>
    </recommendedName>
</protein>
<evidence type="ECO:0000313" key="2">
    <source>
        <dbReference type="Proteomes" id="UP000828390"/>
    </source>
</evidence>
<reference evidence="1" key="1">
    <citation type="journal article" date="2019" name="bioRxiv">
        <title>The Genome of the Zebra Mussel, Dreissena polymorpha: A Resource for Invasive Species Research.</title>
        <authorList>
            <person name="McCartney M.A."/>
            <person name="Auch B."/>
            <person name="Kono T."/>
            <person name="Mallez S."/>
            <person name="Zhang Y."/>
            <person name="Obille A."/>
            <person name="Becker A."/>
            <person name="Abrahante J.E."/>
            <person name="Garbe J."/>
            <person name="Badalamenti J.P."/>
            <person name="Herman A."/>
            <person name="Mangelson H."/>
            <person name="Liachko I."/>
            <person name="Sullivan S."/>
            <person name="Sone E.D."/>
            <person name="Koren S."/>
            <person name="Silverstein K.A.T."/>
            <person name="Beckman K.B."/>
            <person name="Gohl D.M."/>
        </authorList>
    </citation>
    <scope>NUCLEOTIDE SEQUENCE</scope>
    <source>
        <strain evidence="1">Duluth1</strain>
        <tissue evidence="1">Whole animal</tissue>
    </source>
</reference>
<organism evidence="1 2">
    <name type="scientific">Dreissena polymorpha</name>
    <name type="common">Zebra mussel</name>
    <name type="synonym">Mytilus polymorpha</name>
    <dbReference type="NCBI Taxonomy" id="45954"/>
    <lineage>
        <taxon>Eukaryota</taxon>
        <taxon>Metazoa</taxon>
        <taxon>Spiralia</taxon>
        <taxon>Lophotrochozoa</taxon>
        <taxon>Mollusca</taxon>
        <taxon>Bivalvia</taxon>
        <taxon>Autobranchia</taxon>
        <taxon>Heteroconchia</taxon>
        <taxon>Euheterodonta</taxon>
        <taxon>Imparidentia</taxon>
        <taxon>Neoheterodontei</taxon>
        <taxon>Myida</taxon>
        <taxon>Dreissenoidea</taxon>
        <taxon>Dreissenidae</taxon>
        <taxon>Dreissena</taxon>
    </lineage>
</organism>
<evidence type="ECO:0008006" key="3">
    <source>
        <dbReference type="Google" id="ProtNLM"/>
    </source>
</evidence>
<gene>
    <name evidence="1" type="ORF">DPMN_162117</name>
</gene>
<proteinExistence type="predicted"/>
<dbReference type="AlphaFoldDB" id="A0A9D4EQ04"/>
<evidence type="ECO:0000313" key="1">
    <source>
        <dbReference type="EMBL" id="KAH3784165.1"/>
    </source>
</evidence>
<dbReference type="Gene3D" id="3.30.40.10">
    <property type="entry name" value="Zinc/RING finger domain, C3HC4 (zinc finger)"/>
    <property type="match status" value="1"/>
</dbReference>
<dbReference type="InterPro" id="IPR013083">
    <property type="entry name" value="Znf_RING/FYVE/PHD"/>
</dbReference>
<comment type="caution">
    <text evidence="1">The sequence shown here is derived from an EMBL/GenBank/DDBJ whole genome shotgun (WGS) entry which is preliminary data.</text>
</comment>
<dbReference type="SUPFAM" id="SSF57850">
    <property type="entry name" value="RING/U-box"/>
    <property type="match status" value="1"/>
</dbReference>
<dbReference type="Proteomes" id="UP000828390">
    <property type="component" value="Unassembled WGS sequence"/>
</dbReference>
<dbReference type="Pfam" id="PF13920">
    <property type="entry name" value="zf-C3HC4_3"/>
    <property type="match status" value="1"/>
</dbReference>
<name>A0A9D4EQ04_DREPO</name>
<keyword evidence="2" id="KW-1185">Reference proteome</keyword>
<reference evidence="1" key="2">
    <citation type="submission" date="2020-11" db="EMBL/GenBank/DDBJ databases">
        <authorList>
            <person name="McCartney M.A."/>
            <person name="Auch B."/>
            <person name="Kono T."/>
            <person name="Mallez S."/>
            <person name="Becker A."/>
            <person name="Gohl D.M."/>
            <person name="Silverstein K.A.T."/>
            <person name="Koren S."/>
            <person name="Bechman K.B."/>
            <person name="Herman A."/>
            <person name="Abrahante J.E."/>
            <person name="Garbe J."/>
        </authorList>
    </citation>
    <scope>NUCLEOTIDE SEQUENCE</scope>
    <source>
        <strain evidence="1">Duluth1</strain>
        <tissue evidence="1">Whole animal</tissue>
    </source>
</reference>